<reference evidence="7" key="1">
    <citation type="submission" date="2015-09" db="EMBL/GenBank/DDBJ databases">
        <title>Complete sequence of Algoriphagus sp. M8-2.</title>
        <authorList>
            <person name="Shintani M."/>
        </authorList>
    </citation>
    <scope>NUCLEOTIDE SEQUENCE [LARGE SCALE GENOMIC DNA]</scope>
    <source>
        <strain evidence="7">M8-2</strain>
    </source>
</reference>
<evidence type="ECO:0000259" key="4">
    <source>
        <dbReference type="PROSITE" id="PS50043"/>
    </source>
</evidence>
<dbReference type="SMART" id="SM00421">
    <property type="entry name" value="HTH_LUXR"/>
    <property type="match status" value="1"/>
</dbReference>
<evidence type="ECO:0000256" key="3">
    <source>
        <dbReference type="PROSITE-ProRule" id="PRU00169"/>
    </source>
</evidence>
<feature type="modified residue" description="4-aspartylphosphate" evidence="3">
    <location>
        <position position="53"/>
    </location>
</feature>
<dbReference type="Proteomes" id="UP000073816">
    <property type="component" value="Chromosome"/>
</dbReference>
<dbReference type="PROSITE" id="PS50043">
    <property type="entry name" value="HTH_LUXR_2"/>
    <property type="match status" value="1"/>
</dbReference>
<dbReference type="Pfam" id="PF00072">
    <property type="entry name" value="Response_reg"/>
    <property type="match status" value="1"/>
</dbReference>
<dbReference type="KEGG" id="alm:AO498_03440"/>
<dbReference type="GO" id="GO:0000160">
    <property type="term" value="P:phosphorelay signal transduction system"/>
    <property type="evidence" value="ECO:0007669"/>
    <property type="project" value="InterPro"/>
</dbReference>
<evidence type="ECO:0000259" key="5">
    <source>
        <dbReference type="PROSITE" id="PS50110"/>
    </source>
</evidence>
<dbReference type="PRINTS" id="PR00038">
    <property type="entry name" value="HTHLUXR"/>
</dbReference>
<organism evidence="6 7">
    <name type="scientific">Algoriphagus sanaruensis</name>
    <dbReference type="NCBI Taxonomy" id="1727163"/>
    <lineage>
        <taxon>Bacteria</taxon>
        <taxon>Pseudomonadati</taxon>
        <taxon>Bacteroidota</taxon>
        <taxon>Cytophagia</taxon>
        <taxon>Cytophagales</taxon>
        <taxon>Cyclobacteriaceae</taxon>
        <taxon>Algoriphagus</taxon>
    </lineage>
</organism>
<dbReference type="SMART" id="SM00448">
    <property type="entry name" value="REC"/>
    <property type="match status" value="1"/>
</dbReference>
<evidence type="ECO:0000313" key="6">
    <source>
        <dbReference type="EMBL" id="AMQ55439.1"/>
    </source>
</evidence>
<dbReference type="RefSeq" id="WP_067543785.1">
    <property type="nucleotide sequence ID" value="NZ_CP012836.1"/>
</dbReference>
<dbReference type="GO" id="GO:0006355">
    <property type="term" value="P:regulation of DNA-templated transcription"/>
    <property type="evidence" value="ECO:0007669"/>
    <property type="project" value="InterPro"/>
</dbReference>
<sequence length="209" mass="24074">MKILLVDDHRILLDGLKFLIQNLEGISEIQTAHRVEDALVLLQSEPVDLIVSDISIPEMGGIAFAQKVKKQYPQTKIIFLSMHEEPYRVKEALSIGVEGYVLKKSAHEELVKALREVCNGGMYFSLEIQKILIQRMRFPEDERILTDREKEVLTLIFEEFSNKEIGEKLHISERTVETHRKNIYQKTKTNTLVGLLKFAIENNLISTLN</sequence>
<evidence type="ECO:0000313" key="7">
    <source>
        <dbReference type="Proteomes" id="UP000073816"/>
    </source>
</evidence>
<dbReference type="PANTHER" id="PTHR43214">
    <property type="entry name" value="TWO-COMPONENT RESPONSE REGULATOR"/>
    <property type="match status" value="1"/>
</dbReference>
<dbReference type="CDD" id="cd17535">
    <property type="entry name" value="REC_NarL-like"/>
    <property type="match status" value="1"/>
</dbReference>
<dbReference type="CDD" id="cd06170">
    <property type="entry name" value="LuxR_C_like"/>
    <property type="match status" value="1"/>
</dbReference>
<evidence type="ECO:0000256" key="2">
    <source>
        <dbReference type="ARBA" id="ARBA00023125"/>
    </source>
</evidence>
<feature type="domain" description="Response regulatory" evidence="5">
    <location>
        <begin position="2"/>
        <end position="118"/>
    </location>
</feature>
<feature type="domain" description="HTH luxR-type" evidence="4">
    <location>
        <begin position="138"/>
        <end position="203"/>
    </location>
</feature>
<dbReference type="Gene3D" id="3.40.50.2300">
    <property type="match status" value="1"/>
</dbReference>
<dbReference type="Pfam" id="PF00196">
    <property type="entry name" value="GerE"/>
    <property type="match status" value="1"/>
</dbReference>
<keyword evidence="1 3" id="KW-0597">Phosphoprotein</keyword>
<dbReference type="EMBL" id="CP012836">
    <property type="protein sequence ID" value="AMQ55439.1"/>
    <property type="molecule type" value="Genomic_DNA"/>
</dbReference>
<dbReference type="InterPro" id="IPR000792">
    <property type="entry name" value="Tscrpt_reg_LuxR_C"/>
</dbReference>
<proteinExistence type="predicted"/>
<dbReference type="GO" id="GO:0003677">
    <property type="term" value="F:DNA binding"/>
    <property type="evidence" value="ECO:0007669"/>
    <property type="project" value="UniProtKB-KW"/>
</dbReference>
<dbReference type="PROSITE" id="PS50110">
    <property type="entry name" value="RESPONSE_REGULATORY"/>
    <property type="match status" value="1"/>
</dbReference>
<evidence type="ECO:0000256" key="1">
    <source>
        <dbReference type="ARBA" id="ARBA00022553"/>
    </source>
</evidence>
<dbReference type="InterPro" id="IPR001789">
    <property type="entry name" value="Sig_transdc_resp-reg_receiver"/>
</dbReference>
<gene>
    <name evidence="6" type="ORF">AO498_03440</name>
</gene>
<dbReference type="SUPFAM" id="SSF52172">
    <property type="entry name" value="CheY-like"/>
    <property type="match status" value="1"/>
</dbReference>
<dbReference type="PANTHER" id="PTHR43214:SF43">
    <property type="entry name" value="TWO-COMPONENT RESPONSE REGULATOR"/>
    <property type="match status" value="1"/>
</dbReference>
<dbReference type="AlphaFoldDB" id="A0A142EJY4"/>
<dbReference type="InterPro" id="IPR011006">
    <property type="entry name" value="CheY-like_superfamily"/>
</dbReference>
<accession>A0A142EJY4</accession>
<dbReference type="OrthoDB" id="9797341at2"/>
<protein>
    <submittedName>
        <fullName evidence="6">Response regulator</fullName>
    </submittedName>
</protein>
<dbReference type="InterPro" id="IPR016032">
    <property type="entry name" value="Sig_transdc_resp-reg_C-effctor"/>
</dbReference>
<dbReference type="STRING" id="1727163.AO498_03440"/>
<keyword evidence="2" id="KW-0238">DNA-binding</keyword>
<keyword evidence="7" id="KW-1185">Reference proteome</keyword>
<dbReference type="InterPro" id="IPR039420">
    <property type="entry name" value="WalR-like"/>
</dbReference>
<name>A0A142EJY4_9BACT</name>
<dbReference type="PATRIC" id="fig|1727163.4.peg.713"/>
<dbReference type="SUPFAM" id="SSF46894">
    <property type="entry name" value="C-terminal effector domain of the bipartite response regulators"/>
    <property type="match status" value="1"/>
</dbReference>
<dbReference type="InterPro" id="IPR058245">
    <property type="entry name" value="NreC/VraR/RcsB-like_REC"/>
</dbReference>
<reference evidence="6 7" key="2">
    <citation type="journal article" date="2016" name="Genome Announc.">
        <title>Complete Genome Sequence of Algoriphagus sp. Strain M8-2, Isolated from a Brackish Lake.</title>
        <authorList>
            <person name="Muraguchi Y."/>
            <person name="Kushimoto K."/>
            <person name="Ohtsubo Y."/>
            <person name="Suzuki T."/>
            <person name="Dohra H."/>
            <person name="Kimbara K."/>
            <person name="Shintani M."/>
        </authorList>
    </citation>
    <scope>NUCLEOTIDE SEQUENCE [LARGE SCALE GENOMIC DNA]</scope>
    <source>
        <strain evidence="6 7">M8-2</strain>
    </source>
</reference>